<dbReference type="Proteomes" id="UP000284051">
    <property type="component" value="Unassembled WGS sequence"/>
</dbReference>
<dbReference type="Proteomes" id="UP000283586">
    <property type="component" value="Unassembled WGS sequence"/>
</dbReference>
<sequence length="197" mass="23219">MSVKIAFWGMEESCHITENMIVMSWLLAKIRPAHSIFVHRENGWQCIFSGGKDRILFADCGCGRDKKTQNSLKNADVIVAGIHTYPSEWQEIIHNFTVRHKKVLYLVEGYALHASRLKTDMMDRYRIAPEQIGYIPQNGELEWVSAQGKIDNFMKSWRQKSRTERNENFFEEMEHNLFLLMKQMEKNENGGYQLWNR</sequence>
<gene>
    <name evidence="3" type="ORF">DW264_17390</name>
    <name evidence="2" type="ORF">DW856_06650</name>
    <name evidence="4" type="ORF">DWZ31_04310</name>
    <name evidence="1" type="ORF">ERS852572_00019</name>
</gene>
<name>A0A173QWD5_9FIRM</name>
<dbReference type="EMBL" id="QSHO01000005">
    <property type="protein sequence ID" value="RHC17820.1"/>
    <property type="molecule type" value="Genomic_DNA"/>
</dbReference>
<organism evidence="1 5">
    <name type="scientific">Roseburia intestinalis</name>
    <dbReference type="NCBI Taxonomy" id="166486"/>
    <lineage>
        <taxon>Bacteria</taxon>
        <taxon>Bacillati</taxon>
        <taxon>Bacillota</taxon>
        <taxon>Clostridia</taxon>
        <taxon>Lachnospirales</taxon>
        <taxon>Lachnospiraceae</taxon>
        <taxon>Roseburia</taxon>
    </lineage>
</organism>
<evidence type="ECO:0000313" key="4">
    <source>
        <dbReference type="EMBL" id="RHN10777.1"/>
    </source>
</evidence>
<reference evidence="6 7" key="2">
    <citation type="submission" date="2018-08" db="EMBL/GenBank/DDBJ databases">
        <title>A genome reference for cultivated species of the human gut microbiota.</title>
        <authorList>
            <person name="Zou Y."/>
            <person name="Xue W."/>
            <person name="Luo G."/>
        </authorList>
    </citation>
    <scope>NUCLEOTIDE SEQUENCE [LARGE SCALE GENOMIC DNA]</scope>
    <source>
        <strain evidence="4 7">AF31-21AC</strain>
        <strain evidence="3 8">AM22-21LB</strain>
        <strain evidence="2 6">AM37-1AC</strain>
    </source>
</reference>
<protein>
    <submittedName>
        <fullName evidence="2">50S ribosomal protein L20</fullName>
    </submittedName>
</protein>
<dbReference type="PaxDb" id="166486-ERS852572_00019"/>
<evidence type="ECO:0000313" key="7">
    <source>
        <dbReference type="Proteomes" id="UP000283586"/>
    </source>
</evidence>
<dbReference type="AlphaFoldDB" id="A0A173QWD5"/>
<keyword evidence="2" id="KW-0689">Ribosomal protein</keyword>
<evidence type="ECO:0000313" key="1">
    <source>
        <dbReference type="EMBL" id="CUM69826.1"/>
    </source>
</evidence>
<dbReference type="RefSeq" id="WP_015520148.1">
    <property type="nucleotide sequence ID" value="NZ_CABIYH010000001.1"/>
</dbReference>
<dbReference type="EMBL" id="QRID01000026">
    <property type="protein sequence ID" value="RHG25331.1"/>
    <property type="molecule type" value="Genomic_DNA"/>
</dbReference>
<evidence type="ECO:0000313" key="3">
    <source>
        <dbReference type="EMBL" id="RHG25331.1"/>
    </source>
</evidence>
<dbReference type="Proteomes" id="UP000095350">
    <property type="component" value="Unassembled WGS sequence"/>
</dbReference>
<evidence type="ECO:0000313" key="8">
    <source>
        <dbReference type="Proteomes" id="UP000284051"/>
    </source>
</evidence>
<dbReference type="STRING" id="166486.ERS852572_00019"/>
<evidence type="ECO:0000313" key="5">
    <source>
        <dbReference type="Proteomes" id="UP000095350"/>
    </source>
</evidence>
<evidence type="ECO:0000313" key="2">
    <source>
        <dbReference type="EMBL" id="RHC17820.1"/>
    </source>
</evidence>
<dbReference type="EMBL" id="QRQN01000004">
    <property type="protein sequence ID" value="RHN10777.1"/>
    <property type="molecule type" value="Genomic_DNA"/>
</dbReference>
<accession>A0A173QWD5</accession>
<dbReference type="EMBL" id="CYXZ01000001">
    <property type="protein sequence ID" value="CUM69826.1"/>
    <property type="molecule type" value="Genomic_DNA"/>
</dbReference>
<dbReference type="Proteomes" id="UP000283513">
    <property type="component" value="Unassembled WGS sequence"/>
</dbReference>
<reference evidence="1 5" key="1">
    <citation type="submission" date="2015-09" db="EMBL/GenBank/DDBJ databases">
        <authorList>
            <consortium name="Pathogen Informatics"/>
        </authorList>
    </citation>
    <scope>NUCLEOTIDE SEQUENCE [LARGE SCALE GENOMIC DNA]</scope>
    <source>
        <strain evidence="1 5">2789STDY5834960</strain>
    </source>
</reference>
<dbReference type="GO" id="GO:0005840">
    <property type="term" value="C:ribosome"/>
    <property type="evidence" value="ECO:0007669"/>
    <property type="project" value="UniProtKB-KW"/>
</dbReference>
<keyword evidence="2" id="KW-0687">Ribonucleoprotein</keyword>
<evidence type="ECO:0000313" key="6">
    <source>
        <dbReference type="Proteomes" id="UP000283513"/>
    </source>
</evidence>
<proteinExistence type="predicted"/>